<accession>A0ABS7CML2</accession>
<feature type="non-terminal residue" evidence="1">
    <location>
        <position position="1"/>
    </location>
</feature>
<organism evidence="1 2">
    <name type="scientific">Paenibacillus sepulcri</name>
    <dbReference type="NCBI Taxonomy" id="359917"/>
    <lineage>
        <taxon>Bacteria</taxon>
        <taxon>Bacillati</taxon>
        <taxon>Bacillota</taxon>
        <taxon>Bacilli</taxon>
        <taxon>Bacillales</taxon>
        <taxon>Paenibacillaceae</taxon>
        <taxon>Paenibacillus</taxon>
    </lineage>
</organism>
<feature type="non-terminal residue" evidence="1">
    <location>
        <position position="120"/>
    </location>
</feature>
<evidence type="ECO:0000313" key="2">
    <source>
        <dbReference type="Proteomes" id="UP001519887"/>
    </source>
</evidence>
<name>A0ABS7CML2_9BACL</name>
<proteinExistence type="predicted"/>
<reference evidence="1 2" key="1">
    <citation type="submission" date="2021-07" db="EMBL/GenBank/DDBJ databases">
        <title>Paenibacillus radiodurans sp. nov., isolated from the southeastern edge of Tengger Desert.</title>
        <authorList>
            <person name="Zhang G."/>
        </authorList>
    </citation>
    <scope>NUCLEOTIDE SEQUENCE [LARGE SCALE GENOMIC DNA]</scope>
    <source>
        <strain evidence="1 2">CCM 7311</strain>
    </source>
</reference>
<dbReference type="EMBL" id="JAHZIK010003624">
    <property type="protein sequence ID" value="MBW7462143.1"/>
    <property type="molecule type" value="Genomic_DNA"/>
</dbReference>
<dbReference type="Proteomes" id="UP001519887">
    <property type="component" value="Unassembled WGS sequence"/>
</dbReference>
<protein>
    <submittedName>
        <fullName evidence="1">AraC family transcriptional regulator</fullName>
    </submittedName>
</protein>
<comment type="caution">
    <text evidence="1">The sequence shown here is derived from an EMBL/GenBank/DDBJ whole genome shotgun (WGS) entry which is preliminary data.</text>
</comment>
<gene>
    <name evidence="1" type="ORF">K0U00_49650</name>
</gene>
<evidence type="ECO:0000313" key="1">
    <source>
        <dbReference type="EMBL" id="MBW7462143.1"/>
    </source>
</evidence>
<keyword evidence="2" id="KW-1185">Reference proteome</keyword>
<sequence length="120" mass="13994">PHDSRDELAFIEKQWRHLTYESREFQTRFENSLPALRNAFLIQFVDGHYYSMSEQEIRERMESYGWDVDGRSFSFSTIELFDLAGRESGFSEGDKQSVAFAAANIVEELVRSRDVEVSVV</sequence>